<organism evidence="1 2">
    <name type="scientific">Haloarcula nitratireducens</name>
    <dbReference type="NCBI Taxonomy" id="2487749"/>
    <lineage>
        <taxon>Archaea</taxon>
        <taxon>Methanobacteriati</taxon>
        <taxon>Methanobacteriota</taxon>
        <taxon>Stenosarchaea group</taxon>
        <taxon>Halobacteria</taxon>
        <taxon>Halobacteriales</taxon>
        <taxon>Haloarculaceae</taxon>
        <taxon>Haloarcula</taxon>
    </lineage>
</organism>
<dbReference type="InterPro" id="IPR003831">
    <property type="entry name" value="DUF211"/>
</dbReference>
<name>A0AAW4PA00_9EURY</name>
<keyword evidence="2" id="KW-1185">Reference proteome</keyword>
<proteinExistence type="predicted"/>
<comment type="caution">
    <text evidence="1">The sequence shown here is derived from an EMBL/GenBank/DDBJ whole genome shotgun (WGS) entry which is preliminary data.</text>
</comment>
<dbReference type="AlphaFoldDB" id="A0AAW4PA00"/>
<sequence length="96" mass="10365">MAAVRRLVMDVLKPHDPTLLSFTERVSETETVAGATTSLIELDQEVQNVKVTLEGEDIDVSAVEDTIEGLGGTVHSVDQVACGDRLVTDRRTLQDG</sequence>
<dbReference type="SUPFAM" id="SSF160363">
    <property type="entry name" value="MTH889-like"/>
    <property type="match status" value="1"/>
</dbReference>
<evidence type="ECO:0000313" key="1">
    <source>
        <dbReference type="EMBL" id="MBX0294577.1"/>
    </source>
</evidence>
<dbReference type="EMBL" id="RKLT01000002">
    <property type="protein sequence ID" value="MBX0294577.1"/>
    <property type="molecule type" value="Genomic_DNA"/>
</dbReference>
<dbReference type="Gene3D" id="3.30.70.1340">
    <property type="entry name" value="MTH889-like domain"/>
    <property type="match status" value="1"/>
</dbReference>
<dbReference type="PANTHER" id="PTHR42240:SF1">
    <property type="entry name" value="DUF211 DOMAIN-CONTAINING PROTEIN"/>
    <property type="match status" value="1"/>
</dbReference>
<protein>
    <submittedName>
        <fullName evidence="1">DUF211 domain-containing protein</fullName>
    </submittedName>
</protein>
<evidence type="ECO:0000313" key="2">
    <source>
        <dbReference type="Proteomes" id="UP001430455"/>
    </source>
</evidence>
<dbReference type="InterPro" id="IPR023129">
    <property type="entry name" value="MTH889-like_dom_sf"/>
</dbReference>
<accession>A0AAW4PA00</accession>
<dbReference type="RefSeq" id="WP_220579260.1">
    <property type="nucleotide sequence ID" value="NZ_RKLT01000002.1"/>
</dbReference>
<dbReference type="Pfam" id="PF02680">
    <property type="entry name" value="DUF211"/>
    <property type="match status" value="1"/>
</dbReference>
<dbReference type="PANTHER" id="PTHR42240">
    <property type="entry name" value="DUF211 DOMAIN-CONTAINING PROTEIN"/>
    <property type="match status" value="1"/>
</dbReference>
<gene>
    <name evidence="1" type="ORF">EGH23_06740</name>
</gene>
<dbReference type="Proteomes" id="UP001430455">
    <property type="component" value="Unassembled WGS sequence"/>
</dbReference>
<reference evidence="1 2" key="1">
    <citation type="submission" date="2021-06" db="EMBL/GenBank/DDBJ databases">
        <title>Halomicroarcula sp. a new haloarchaeum isolated from saline soil.</title>
        <authorList>
            <person name="Duran-Viseras A."/>
            <person name="Sanchez-Porro C."/>
            <person name="Ventosa A."/>
        </authorList>
    </citation>
    <scope>NUCLEOTIDE SEQUENCE [LARGE SCALE GENOMIC DNA]</scope>
    <source>
        <strain evidence="1 2">F27</strain>
    </source>
</reference>